<evidence type="ECO:0000256" key="4">
    <source>
        <dbReference type="ARBA" id="ARBA00022692"/>
    </source>
</evidence>
<evidence type="ECO:0000256" key="2">
    <source>
        <dbReference type="ARBA" id="ARBA00007613"/>
    </source>
</evidence>
<dbReference type="Proteomes" id="UP001165383">
    <property type="component" value="Unassembled WGS sequence"/>
</dbReference>
<protein>
    <submittedName>
        <fullName evidence="10">Efflux transporter outer membrane subunit</fullName>
    </submittedName>
</protein>
<dbReference type="InterPro" id="IPR003423">
    <property type="entry name" value="OMP_efflux"/>
</dbReference>
<reference evidence="10" key="1">
    <citation type="submission" date="2022-05" db="EMBL/GenBank/DDBJ databases">
        <authorList>
            <person name="Jo J.-H."/>
            <person name="Im W.-T."/>
        </authorList>
    </citation>
    <scope>NUCLEOTIDE SEQUENCE</scope>
    <source>
        <strain evidence="10">RB56-2</strain>
    </source>
</reference>
<keyword evidence="5 9" id="KW-0732">Signal</keyword>
<keyword evidence="3 9" id="KW-1134">Transmembrane beta strand</keyword>
<dbReference type="InterPro" id="IPR010131">
    <property type="entry name" value="MdtP/NodT-like"/>
</dbReference>
<evidence type="ECO:0000256" key="7">
    <source>
        <dbReference type="ARBA" id="ARBA00023139"/>
    </source>
</evidence>
<comment type="subcellular location">
    <subcellularLocation>
        <location evidence="9">Cell membrane</location>
        <topology evidence="9">Lipid-anchor</topology>
    </subcellularLocation>
    <subcellularLocation>
        <location evidence="1">Membrane</location>
    </subcellularLocation>
</comment>
<proteinExistence type="inferred from homology"/>
<dbReference type="PROSITE" id="PS51257">
    <property type="entry name" value="PROKAR_LIPOPROTEIN"/>
    <property type="match status" value="1"/>
</dbReference>
<dbReference type="PANTHER" id="PTHR30203:SF20">
    <property type="entry name" value="MULTIDRUG RESISTANCE OUTER MEMBRANE PROTEIN MDTP-RELATED"/>
    <property type="match status" value="1"/>
</dbReference>
<evidence type="ECO:0000256" key="1">
    <source>
        <dbReference type="ARBA" id="ARBA00004370"/>
    </source>
</evidence>
<dbReference type="RefSeq" id="WP_249915286.1">
    <property type="nucleotide sequence ID" value="NZ_JAMGBB010000001.1"/>
</dbReference>
<keyword evidence="8 9" id="KW-0449">Lipoprotein</keyword>
<comment type="caution">
    <text evidence="10">The sequence shown here is derived from an EMBL/GenBank/DDBJ whole genome shotgun (WGS) entry which is preliminary data.</text>
</comment>
<name>A0ABT0S967_9SPHN</name>
<dbReference type="PANTHER" id="PTHR30203">
    <property type="entry name" value="OUTER MEMBRANE CATION EFFLUX PROTEIN"/>
    <property type="match status" value="1"/>
</dbReference>
<sequence length="476" mass="50267">MTILRGTRLGRAAMLLPLLVSTACASIPNLGPKPEMRSASDYAATASLTATGAAWPDQGWWLRYGDAQLNGLIEEGLAGSPDMEAAAARFRTAQGIAQQAGGALAPSIDAFAQSEFKKRDSKDVKFLGIDGDQIISTGSAGLSFSFDLDLWGKNRAALAAATSDAEAAGYELAQARLALTTGIASTYADLAQLYRQRDTLEAALQIRGETAKLVGQRVEIGLDTRAELKQAEGRVFEARDDLAANEEAIGLTRNALAALIGKGPDRGLAIQRPAVATYTAQGIPANATIDLVGRRPDVAAYRAAAEAGASRIKEAKAAFYPNINITALLGLSAFGIGDIFSSTSSFGSVSPAVTLPLFHGGALQGQYRGARGRYDEAVALYNRQVITALRETADAVTSRRALDARLMESRRALADFEEANGLARMRYERGLSTYLDVLSAEESVLSARLNVAELETRAFELDVALVRALGGGFASV</sequence>
<dbReference type="Gene3D" id="2.20.200.10">
    <property type="entry name" value="Outer membrane efflux proteins (OEP)"/>
    <property type="match status" value="1"/>
</dbReference>
<feature type="signal peptide" evidence="9">
    <location>
        <begin position="1"/>
        <end position="25"/>
    </location>
</feature>
<evidence type="ECO:0000256" key="6">
    <source>
        <dbReference type="ARBA" id="ARBA00023136"/>
    </source>
</evidence>
<dbReference type="EMBL" id="JAMGBB010000001">
    <property type="protein sequence ID" value="MCL6740877.1"/>
    <property type="molecule type" value="Genomic_DNA"/>
</dbReference>
<evidence type="ECO:0000256" key="5">
    <source>
        <dbReference type="ARBA" id="ARBA00022729"/>
    </source>
</evidence>
<evidence type="ECO:0000256" key="8">
    <source>
        <dbReference type="ARBA" id="ARBA00023288"/>
    </source>
</evidence>
<dbReference type="Gene3D" id="1.20.1600.10">
    <property type="entry name" value="Outer membrane efflux proteins (OEP)"/>
    <property type="match status" value="1"/>
</dbReference>
<evidence type="ECO:0000313" key="11">
    <source>
        <dbReference type="Proteomes" id="UP001165383"/>
    </source>
</evidence>
<evidence type="ECO:0000313" key="10">
    <source>
        <dbReference type="EMBL" id="MCL6740877.1"/>
    </source>
</evidence>
<accession>A0ABT0S967</accession>
<dbReference type="Pfam" id="PF02321">
    <property type="entry name" value="OEP"/>
    <property type="match status" value="2"/>
</dbReference>
<evidence type="ECO:0000256" key="3">
    <source>
        <dbReference type="ARBA" id="ARBA00022452"/>
    </source>
</evidence>
<dbReference type="SUPFAM" id="SSF56954">
    <property type="entry name" value="Outer membrane efflux proteins (OEP)"/>
    <property type="match status" value="1"/>
</dbReference>
<keyword evidence="11" id="KW-1185">Reference proteome</keyword>
<organism evidence="10 11">
    <name type="scientific">Sphingomonas brevis</name>
    <dbReference type="NCBI Taxonomy" id="2908206"/>
    <lineage>
        <taxon>Bacteria</taxon>
        <taxon>Pseudomonadati</taxon>
        <taxon>Pseudomonadota</taxon>
        <taxon>Alphaproteobacteria</taxon>
        <taxon>Sphingomonadales</taxon>
        <taxon>Sphingomonadaceae</taxon>
        <taxon>Sphingomonas</taxon>
    </lineage>
</organism>
<gene>
    <name evidence="10" type="ORF">LZ518_07005</name>
</gene>
<feature type="chain" id="PRO_5044989367" evidence="9">
    <location>
        <begin position="26"/>
        <end position="476"/>
    </location>
</feature>
<keyword evidence="4 9" id="KW-0812">Transmembrane</keyword>
<keyword evidence="7 9" id="KW-0564">Palmitate</keyword>
<dbReference type="NCBIfam" id="TIGR01845">
    <property type="entry name" value="outer_NodT"/>
    <property type="match status" value="1"/>
</dbReference>
<evidence type="ECO:0000256" key="9">
    <source>
        <dbReference type="RuleBase" id="RU362097"/>
    </source>
</evidence>
<keyword evidence="6 9" id="KW-0472">Membrane</keyword>
<comment type="similarity">
    <text evidence="2 9">Belongs to the outer membrane factor (OMF) (TC 1.B.17) family.</text>
</comment>